<keyword evidence="2" id="KW-1185">Reference proteome</keyword>
<name>W0JX86_9EURY</name>
<keyword evidence="1" id="KW-0614">Plasmid</keyword>
<dbReference type="AlphaFoldDB" id="W0JX86"/>
<sequence>MKYCLHCDWYTSKTDGRDRDNQSRKALDHFLDTGHSIETVDSSPAPKEILGSNLLLRKSKNE</sequence>
<dbReference type="EMBL" id="CP007057">
    <property type="protein sequence ID" value="AHG01897.1"/>
    <property type="molecule type" value="Genomic_DNA"/>
</dbReference>
<proteinExistence type="predicted"/>
<dbReference type="Proteomes" id="UP000019024">
    <property type="component" value="Plasmid unnamed2"/>
</dbReference>
<reference evidence="1 2" key="1">
    <citation type="submission" date="2014-01" db="EMBL/GenBank/DDBJ databases">
        <authorList>
            <consortium name="DOE Joint Genome Institute"/>
            <person name="Anderson I."/>
            <person name="Huntemann M."/>
            <person name="Han J."/>
            <person name="Chen A."/>
            <person name="Kyrpides N."/>
            <person name="Mavromatis K."/>
            <person name="Markowitz V."/>
            <person name="Palaniappan K."/>
            <person name="Ivanova N."/>
            <person name="Schaumberg A."/>
            <person name="Pati A."/>
            <person name="Liolios K."/>
            <person name="Nordberg H.P."/>
            <person name="Cantor M.N."/>
            <person name="Hua S.X."/>
            <person name="Woyke T."/>
        </authorList>
    </citation>
    <scope>NUCLEOTIDE SEQUENCE [LARGE SCALE GENOMIC DNA]</scope>
    <source>
        <strain evidence="1 2">XH-48</strain>
        <plasmid evidence="2">2</plasmid>
    </source>
</reference>
<accession>W0JX86</accession>
<dbReference type="HOGENOM" id="CLU_3094030_0_0_2"/>
<evidence type="ECO:0000313" key="1">
    <source>
        <dbReference type="EMBL" id="AHG01897.1"/>
    </source>
</evidence>
<evidence type="ECO:0000313" key="2">
    <source>
        <dbReference type="Proteomes" id="UP000019024"/>
    </source>
</evidence>
<gene>
    <name evidence="1" type="ORF">HALLA_00970</name>
</gene>
<dbReference type="KEGG" id="hlr:HALLA_00970"/>
<protein>
    <submittedName>
        <fullName evidence="1">Uncharacterized protein</fullName>
    </submittedName>
</protein>
<geneLocation type="plasmid" evidence="2">
    <name>2</name>
</geneLocation>
<organism evidence="1 2">
    <name type="scientific">Halostagnicola larsenii XH-48</name>
    <dbReference type="NCBI Taxonomy" id="797299"/>
    <lineage>
        <taxon>Archaea</taxon>
        <taxon>Methanobacteriati</taxon>
        <taxon>Methanobacteriota</taxon>
        <taxon>Stenosarchaea group</taxon>
        <taxon>Halobacteria</taxon>
        <taxon>Halobacteriales</taxon>
        <taxon>Natrialbaceae</taxon>
        <taxon>Halostagnicola</taxon>
    </lineage>
</organism>